<dbReference type="PROSITE" id="PS00028">
    <property type="entry name" value="ZINC_FINGER_C2H2_1"/>
    <property type="match status" value="2"/>
</dbReference>
<evidence type="ECO:0000313" key="4">
    <source>
        <dbReference type="EMBL" id="CAI6376897.1"/>
    </source>
</evidence>
<dbReference type="EMBL" id="CARXXK010001584">
    <property type="protein sequence ID" value="CAI6376897.1"/>
    <property type="molecule type" value="Genomic_DNA"/>
</dbReference>
<feature type="compositionally biased region" description="Basic residues" evidence="2">
    <location>
        <begin position="223"/>
        <end position="232"/>
    </location>
</feature>
<protein>
    <recommendedName>
        <fullName evidence="3">C2H2-type domain-containing protein</fullName>
    </recommendedName>
</protein>
<keyword evidence="1" id="KW-0479">Metal-binding</keyword>
<evidence type="ECO:0000256" key="1">
    <source>
        <dbReference type="PROSITE-ProRule" id="PRU00042"/>
    </source>
</evidence>
<dbReference type="PROSITE" id="PS50157">
    <property type="entry name" value="ZINC_FINGER_C2H2_2"/>
    <property type="match status" value="1"/>
</dbReference>
<name>A0AAV0YAH6_9HEMI</name>
<feature type="compositionally biased region" description="Basic and acidic residues" evidence="2">
    <location>
        <begin position="1"/>
        <end position="17"/>
    </location>
</feature>
<keyword evidence="1" id="KW-0863">Zinc-finger</keyword>
<gene>
    <name evidence="4" type="ORF">MEUPH1_LOCUS30224</name>
</gene>
<accession>A0AAV0YAH6</accession>
<dbReference type="GO" id="GO:0008270">
    <property type="term" value="F:zinc ion binding"/>
    <property type="evidence" value="ECO:0007669"/>
    <property type="project" value="UniProtKB-KW"/>
</dbReference>
<keyword evidence="5" id="KW-1185">Reference proteome</keyword>
<sequence length="491" mass="56233">MDKIIETSDDGNYHNHNENNSNDNGNNLQGLENSIHSLNQWILPPPPLHIRNTSTNNIAKTNIPKSNQCKNKNYAEKIIELHRKLIFLNENESSSNISTEEIEGTTDMQLLTSDEGSLSHQGKNNEPYVLVESRSGKGDFVLVEQRNDPWNFVLVKQRTEPSESLLVEPKTEPSESLLVEPKTEPSSVLPDTGFHILFSTNETVDITTKEDNTQKTKPIIRQKKTSKPKKAVASRSDTSFTKSRPKRACAIDRTTEDKKTGVCKLGKQKDGSWKLPIKSISLPMFQCPICNEYLVSPESRKTHEVREHSKLLEWLNNKPVDVDSTPKNEACTEEQLTLFNYLQLCETSKYKTTAVHELAKRTNFLKAVNSKGFQNMGDEIRGPTIIGSFKCNYCPYETNLIFAIWTHQYSNHLHLKYESEKKPFSYCFLCKRTLNRRIQVLRHLDACIDKHSKLPIINNPPPKQCHKCMFCDESFDSLTEFEKHIWGHAKK</sequence>
<feature type="region of interest" description="Disordered" evidence="2">
    <location>
        <begin position="161"/>
        <end position="186"/>
    </location>
</feature>
<comment type="caution">
    <text evidence="4">The sequence shown here is derived from an EMBL/GenBank/DDBJ whole genome shotgun (WGS) entry which is preliminary data.</text>
</comment>
<dbReference type="InterPro" id="IPR013087">
    <property type="entry name" value="Znf_C2H2_type"/>
</dbReference>
<dbReference type="AlphaFoldDB" id="A0AAV0YAH6"/>
<organism evidence="4 5">
    <name type="scientific">Macrosiphum euphorbiae</name>
    <name type="common">potato aphid</name>
    <dbReference type="NCBI Taxonomy" id="13131"/>
    <lineage>
        <taxon>Eukaryota</taxon>
        <taxon>Metazoa</taxon>
        <taxon>Ecdysozoa</taxon>
        <taxon>Arthropoda</taxon>
        <taxon>Hexapoda</taxon>
        <taxon>Insecta</taxon>
        <taxon>Pterygota</taxon>
        <taxon>Neoptera</taxon>
        <taxon>Paraneoptera</taxon>
        <taxon>Hemiptera</taxon>
        <taxon>Sternorrhyncha</taxon>
        <taxon>Aphidomorpha</taxon>
        <taxon>Aphidoidea</taxon>
        <taxon>Aphididae</taxon>
        <taxon>Macrosiphini</taxon>
        <taxon>Macrosiphum</taxon>
    </lineage>
</organism>
<feature type="domain" description="C2H2-type" evidence="3">
    <location>
        <begin position="466"/>
        <end position="491"/>
    </location>
</feature>
<reference evidence="4 5" key="1">
    <citation type="submission" date="2023-01" db="EMBL/GenBank/DDBJ databases">
        <authorList>
            <person name="Whitehead M."/>
        </authorList>
    </citation>
    <scope>NUCLEOTIDE SEQUENCE [LARGE SCALE GENOMIC DNA]</scope>
</reference>
<evidence type="ECO:0000256" key="2">
    <source>
        <dbReference type="SAM" id="MobiDB-lite"/>
    </source>
</evidence>
<feature type="compositionally biased region" description="Low complexity" evidence="2">
    <location>
        <begin position="18"/>
        <end position="27"/>
    </location>
</feature>
<evidence type="ECO:0000313" key="5">
    <source>
        <dbReference type="Proteomes" id="UP001160148"/>
    </source>
</evidence>
<feature type="region of interest" description="Disordered" evidence="2">
    <location>
        <begin position="1"/>
        <end position="31"/>
    </location>
</feature>
<proteinExistence type="predicted"/>
<evidence type="ECO:0000259" key="3">
    <source>
        <dbReference type="PROSITE" id="PS50157"/>
    </source>
</evidence>
<feature type="region of interest" description="Disordered" evidence="2">
    <location>
        <begin position="223"/>
        <end position="246"/>
    </location>
</feature>
<dbReference type="Proteomes" id="UP001160148">
    <property type="component" value="Unassembled WGS sequence"/>
</dbReference>
<keyword evidence="1" id="KW-0862">Zinc</keyword>
<dbReference type="SMART" id="SM00355">
    <property type="entry name" value="ZnF_C2H2"/>
    <property type="match status" value="4"/>
</dbReference>